<feature type="domain" description="Glycosyl hydrolase 94 supersandwich" evidence="3">
    <location>
        <begin position="11"/>
        <end position="281"/>
    </location>
</feature>
<name>A0A7G9FV10_9FIRM</name>
<dbReference type="GO" id="GO:0016757">
    <property type="term" value="F:glycosyltransferase activity"/>
    <property type="evidence" value="ECO:0007669"/>
    <property type="project" value="UniProtKB-KW"/>
</dbReference>
<dbReference type="SUPFAM" id="SSF74650">
    <property type="entry name" value="Galactose mutarotase-like"/>
    <property type="match status" value="1"/>
</dbReference>
<dbReference type="KEGG" id="ssun:H9Q77_15295"/>
<dbReference type="InterPro" id="IPR037828">
    <property type="entry name" value="GH94N_ChBP"/>
</dbReference>
<keyword evidence="6" id="KW-1185">Reference proteome</keyword>
<dbReference type="InterPro" id="IPR011013">
    <property type="entry name" value="Gal_mutarotase_sf_dom"/>
</dbReference>
<dbReference type="InterPro" id="IPR037018">
    <property type="entry name" value="GH65_N"/>
</dbReference>
<dbReference type="Proteomes" id="UP000515981">
    <property type="component" value="Chromosome"/>
</dbReference>
<dbReference type="Pfam" id="PF17167">
    <property type="entry name" value="Glyco_hydro_94"/>
    <property type="match status" value="1"/>
</dbReference>
<gene>
    <name evidence="5" type="ORF">H9Q77_15295</name>
</gene>
<keyword evidence="2" id="KW-0808">Transferase</keyword>
<dbReference type="InterPro" id="IPR052047">
    <property type="entry name" value="GH94_Enzymes"/>
</dbReference>
<dbReference type="Gene3D" id="1.50.10.10">
    <property type="match status" value="1"/>
</dbReference>
<reference evidence="5 6" key="1">
    <citation type="submission" date="2020-08" db="EMBL/GenBank/DDBJ databases">
        <authorList>
            <person name="Liu C."/>
            <person name="Sun Q."/>
        </authorList>
    </citation>
    <scope>NUCLEOTIDE SEQUENCE [LARGE SCALE GENOMIC DNA]</scope>
    <source>
        <strain evidence="5 6">NSJ-8</strain>
    </source>
</reference>
<keyword evidence="1" id="KW-0328">Glycosyltransferase</keyword>
<dbReference type="SMART" id="SM01068">
    <property type="entry name" value="CBM_X"/>
    <property type="match status" value="1"/>
</dbReference>
<dbReference type="InterPro" id="IPR033432">
    <property type="entry name" value="GH94_catalytic"/>
</dbReference>
<dbReference type="CDD" id="cd11755">
    <property type="entry name" value="GH94N_ChBP_like"/>
    <property type="match status" value="1"/>
</dbReference>
<dbReference type="AlphaFoldDB" id="A0A7G9FV10"/>
<dbReference type="PANTHER" id="PTHR37469">
    <property type="entry name" value="CELLOBIONIC ACID PHOSPHORYLASE-RELATED"/>
    <property type="match status" value="1"/>
</dbReference>
<dbReference type="PANTHER" id="PTHR37469:SF3">
    <property type="entry name" value="PUTATIVE-RELATED"/>
    <property type="match status" value="1"/>
</dbReference>
<dbReference type="Pfam" id="PF06165">
    <property type="entry name" value="GH94_b-supersand"/>
    <property type="match status" value="1"/>
</dbReference>
<sequence length="801" mass="91308">MQYGYFDNEKREYVIDNVALPCSWTNYLGVEDMAAVINHTAGGYLFYKTPEYHRISRFRGNGVPMDRPGFYVYIRDNEKKDYHSISWQPVAKDLSKASYRCRHGLSYTVYESEYDGLASSQTMVIPRGENVLLWDVKVKNTTDAVRDLSLFTYMEFSFHHIMIDNQNFQMSLYCAGSSYEDGIIEEDLFYEEKGYQYLTASFTPDGYDCVRDKFLGVYGTEDHPAGLDRAVLSGSTELGGNHCGSLQKNFKLQPGEEARFVIMLGEGNREEGRRIRVKYSDLKRVDAVYTDLAAYWKQKYDALQIKTPNEGMNTLINTWTLYQSEINVMFSRFASFIEVGGRVGLGYRDTAQDAMTIPHSNPDKCRERIEQLLKGLTTTGYGLHLFSPEWFEEKTGEKPFQSPTVIPEPDKQSMIHGIKDACSDDALWLVGAVVEYIKETGDLNFARKEFTYADTYVLGNKVTESVYEHLKRILDFSAEQVGNDGICKGLRADWNDCLNLGGGESAMVSFLHYWALQHFITLAEILGEREDAKHYHQMANKVKEACDAVLWDGDWYIRGITKNGKKIGCKEDAEGKVHLESNAWAILSGVADPEKSAKTLETIDEYLYTPYGLLLNTPSYTKPDDDIGFVTRVYPGLKENGAIFSHPNPWAWAAACVCGRGDLAMKFYDALCPYWQNDRIEIRESEPYSYCQFIAGKDHTAFGRARHPFMTGSGGWSYFSATRYMLGIRPDYDCLIIDPCIPADWEGFWVTRRWRGATYNIKVENRSKVMHGVKEILVDGHKADKVPVFRAGTKHEVFVIM</sequence>
<evidence type="ECO:0000256" key="2">
    <source>
        <dbReference type="ARBA" id="ARBA00022679"/>
    </source>
</evidence>
<dbReference type="Gene3D" id="2.60.420.10">
    <property type="entry name" value="Maltose phosphorylase, domain 3"/>
    <property type="match status" value="1"/>
</dbReference>
<dbReference type="GO" id="GO:0030246">
    <property type="term" value="F:carbohydrate binding"/>
    <property type="evidence" value="ECO:0007669"/>
    <property type="project" value="InterPro"/>
</dbReference>
<protein>
    <submittedName>
        <fullName evidence="5">N,N'-diacetylchitobiose phosphorylase</fullName>
    </submittedName>
</protein>
<dbReference type="InterPro" id="IPR012341">
    <property type="entry name" value="6hp_glycosidase-like_sf"/>
</dbReference>
<dbReference type="SUPFAM" id="SSF48208">
    <property type="entry name" value="Six-hairpin glycosidases"/>
    <property type="match status" value="1"/>
</dbReference>
<dbReference type="Gene3D" id="2.70.98.40">
    <property type="entry name" value="Glycoside hydrolase, family 65, N-terminal domain"/>
    <property type="match status" value="1"/>
</dbReference>
<evidence type="ECO:0000313" key="6">
    <source>
        <dbReference type="Proteomes" id="UP000515981"/>
    </source>
</evidence>
<evidence type="ECO:0000313" key="5">
    <source>
        <dbReference type="EMBL" id="QNM02392.1"/>
    </source>
</evidence>
<dbReference type="RefSeq" id="WP_249326110.1">
    <property type="nucleotide sequence ID" value="NZ_CP060633.1"/>
</dbReference>
<proteinExistence type="predicted"/>
<accession>A0A7G9FV10</accession>
<dbReference type="InterPro" id="IPR010383">
    <property type="entry name" value="Glyco_hydrolase_94_b-supersand"/>
</dbReference>
<dbReference type="GO" id="GO:0005975">
    <property type="term" value="P:carbohydrate metabolic process"/>
    <property type="evidence" value="ECO:0007669"/>
    <property type="project" value="InterPro"/>
</dbReference>
<feature type="domain" description="Glycosyl hydrolase 94 catalytic" evidence="4">
    <location>
        <begin position="295"/>
        <end position="727"/>
    </location>
</feature>
<dbReference type="InterPro" id="IPR008928">
    <property type="entry name" value="6-hairpin_glycosidase_sf"/>
</dbReference>
<dbReference type="EMBL" id="CP060633">
    <property type="protein sequence ID" value="QNM02392.1"/>
    <property type="molecule type" value="Genomic_DNA"/>
</dbReference>
<organism evidence="5 6">
    <name type="scientific">Simiaoa sunii</name>
    <dbReference type="NCBI Taxonomy" id="2763672"/>
    <lineage>
        <taxon>Bacteria</taxon>
        <taxon>Bacillati</taxon>
        <taxon>Bacillota</taxon>
        <taxon>Clostridia</taxon>
        <taxon>Lachnospirales</taxon>
        <taxon>Lachnospiraceae</taxon>
        <taxon>Simiaoa</taxon>
    </lineage>
</organism>
<evidence type="ECO:0000256" key="1">
    <source>
        <dbReference type="ARBA" id="ARBA00022676"/>
    </source>
</evidence>
<evidence type="ECO:0000259" key="4">
    <source>
        <dbReference type="Pfam" id="PF17167"/>
    </source>
</evidence>
<evidence type="ECO:0000259" key="3">
    <source>
        <dbReference type="Pfam" id="PF06165"/>
    </source>
</evidence>